<comment type="cofactor">
    <cofactor evidence="1 6">
        <name>heme</name>
        <dbReference type="ChEBI" id="CHEBI:30413"/>
    </cofactor>
</comment>
<keyword evidence="3 6" id="KW-0349">Heme</keyword>
<dbReference type="Pfam" id="PF00067">
    <property type="entry name" value="p450"/>
    <property type="match status" value="1"/>
</dbReference>
<dbReference type="GO" id="GO:0019373">
    <property type="term" value="P:epoxygenase P450 pathway"/>
    <property type="evidence" value="ECO:0007669"/>
    <property type="project" value="TreeGrafter"/>
</dbReference>
<feature type="binding site" description="axial binding residue" evidence="6">
    <location>
        <position position="52"/>
    </location>
    <ligand>
        <name>heme</name>
        <dbReference type="ChEBI" id="CHEBI:30413"/>
    </ligand>
    <ligandPart>
        <name>Fe</name>
        <dbReference type="ChEBI" id="CHEBI:18248"/>
    </ligandPart>
</feature>
<keyword evidence="7" id="KW-0503">Monooxygenase</keyword>
<dbReference type="InterPro" id="IPR002401">
    <property type="entry name" value="Cyt_P450_E_grp-I"/>
</dbReference>
<dbReference type="GO" id="GO:0005506">
    <property type="term" value="F:iron ion binding"/>
    <property type="evidence" value="ECO:0007669"/>
    <property type="project" value="InterPro"/>
</dbReference>
<evidence type="ECO:0000256" key="6">
    <source>
        <dbReference type="PIRSR" id="PIRSR602401-1"/>
    </source>
</evidence>
<proteinExistence type="inferred from homology"/>
<dbReference type="GO" id="GO:0005737">
    <property type="term" value="C:cytoplasm"/>
    <property type="evidence" value="ECO:0007669"/>
    <property type="project" value="TreeGrafter"/>
</dbReference>
<dbReference type="InterPro" id="IPR036396">
    <property type="entry name" value="Cyt_P450_sf"/>
</dbReference>
<evidence type="ECO:0000256" key="2">
    <source>
        <dbReference type="ARBA" id="ARBA00010617"/>
    </source>
</evidence>
<gene>
    <name evidence="8" type="ORF">AB205_0154630</name>
</gene>
<protein>
    <submittedName>
        <fullName evidence="8">Uncharacterized protein</fullName>
    </submittedName>
</protein>
<accession>A0A2G9SDQ3</accession>
<dbReference type="InterPro" id="IPR017972">
    <property type="entry name" value="Cyt_P450_CS"/>
</dbReference>
<dbReference type="GO" id="GO:0006805">
    <property type="term" value="P:xenobiotic metabolic process"/>
    <property type="evidence" value="ECO:0007669"/>
    <property type="project" value="TreeGrafter"/>
</dbReference>
<evidence type="ECO:0000256" key="4">
    <source>
        <dbReference type="ARBA" id="ARBA00022723"/>
    </source>
</evidence>
<dbReference type="OrthoDB" id="2789670at2759"/>
<keyword evidence="7" id="KW-0560">Oxidoreductase</keyword>
<feature type="non-terminal residue" evidence="8">
    <location>
        <position position="1"/>
    </location>
</feature>
<dbReference type="GO" id="GO:0016712">
    <property type="term" value="F:oxidoreductase activity, acting on paired donors, with incorporation or reduction of molecular oxygen, reduced flavin or flavoprotein as one donor, and incorporation of one atom of oxygen"/>
    <property type="evidence" value="ECO:0007669"/>
    <property type="project" value="TreeGrafter"/>
</dbReference>
<reference evidence="9" key="1">
    <citation type="journal article" date="2017" name="Nat. Commun.">
        <title>The North American bullfrog draft genome provides insight into hormonal regulation of long noncoding RNA.</title>
        <authorList>
            <person name="Hammond S.A."/>
            <person name="Warren R.L."/>
            <person name="Vandervalk B.P."/>
            <person name="Kucuk E."/>
            <person name="Khan H."/>
            <person name="Gibb E.A."/>
            <person name="Pandoh P."/>
            <person name="Kirk H."/>
            <person name="Zhao Y."/>
            <person name="Jones M."/>
            <person name="Mungall A.J."/>
            <person name="Coope R."/>
            <person name="Pleasance S."/>
            <person name="Moore R.A."/>
            <person name="Holt R.A."/>
            <person name="Round J.M."/>
            <person name="Ohora S."/>
            <person name="Walle B.V."/>
            <person name="Veldhoen N."/>
            <person name="Helbing C.C."/>
            <person name="Birol I."/>
        </authorList>
    </citation>
    <scope>NUCLEOTIDE SEQUENCE [LARGE SCALE GENOMIC DNA]</scope>
</reference>
<keyword evidence="9" id="KW-1185">Reference proteome</keyword>
<evidence type="ECO:0000256" key="1">
    <source>
        <dbReference type="ARBA" id="ARBA00001971"/>
    </source>
</evidence>
<organism evidence="8 9">
    <name type="scientific">Aquarana catesbeiana</name>
    <name type="common">American bullfrog</name>
    <name type="synonym">Rana catesbeiana</name>
    <dbReference type="NCBI Taxonomy" id="8400"/>
    <lineage>
        <taxon>Eukaryota</taxon>
        <taxon>Metazoa</taxon>
        <taxon>Chordata</taxon>
        <taxon>Craniata</taxon>
        <taxon>Vertebrata</taxon>
        <taxon>Euteleostomi</taxon>
        <taxon>Amphibia</taxon>
        <taxon>Batrachia</taxon>
        <taxon>Anura</taxon>
        <taxon>Neobatrachia</taxon>
        <taxon>Ranoidea</taxon>
        <taxon>Ranidae</taxon>
        <taxon>Aquarana</taxon>
    </lineage>
</organism>
<evidence type="ECO:0000256" key="5">
    <source>
        <dbReference type="ARBA" id="ARBA00023004"/>
    </source>
</evidence>
<name>A0A2G9SDQ3_AQUCT</name>
<dbReference type="GO" id="GO:0008392">
    <property type="term" value="F:arachidonate epoxygenase activity"/>
    <property type="evidence" value="ECO:0007669"/>
    <property type="project" value="TreeGrafter"/>
</dbReference>
<dbReference type="InterPro" id="IPR001128">
    <property type="entry name" value="Cyt_P450"/>
</dbReference>
<evidence type="ECO:0000256" key="7">
    <source>
        <dbReference type="RuleBase" id="RU000461"/>
    </source>
</evidence>
<evidence type="ECO:0000256" key="3">
    <source>
        <dbReference type="ARBA" id="ARBA00022617"/>
    </source>
</evidence>
<sequence>GTDVFVPLSFILHDPKYFSDPFTFTPERFLDENGSFKKNEAFLAFSAGKRMCLGEGLARQEIFLTLTTLLQNFDITSPVDHKELDITPQMIGFSNFPKPFKIGFIPRRV</sequence>
<dbReference type="PROSITE" id="PS00086">
    <property type="entry name" value="CYTOCHROME_P450"/>
    <property type="match status" value="1"/>
</dbReference>
<dbReference type="PANTHER" id="PTHR24300">
    <property type="entry name" value="CYTOCHROME P450 508A4-RELATED"/>
    <property type="match status" value="1"/>
</dbReference>
<dbReference type="PRINTS" id="PR00463">
    <property type="entry name" value="EP450I"/>
</dbReference>
<dbReference type="PANTHER" id="PTHR24300:SF424">
    <property type="entry name" value="CYTOCHROME P450"/>
    <property type="match status" value="1"/>
</dbReference>
<keyword evidence="4 6" id="KW-0479">Metal-binding</keyword>
<evidence type="ECO:0000313" key="8">
    <source>
        <dbReference type="EMBL" id="PIO38300.1"/>
    </source>
</evidence>
<dbReference type="GO" id="GO:0020037">
    <property type="term" value="F:heme binding"/>
    <property type="evidence" value="ECO:0007669"/>
    <property type="project" value="InterPro"/>
</dbReference>
<dbReference type="Proteomes" id="UP000228934">
    <property type="component" value="Unassembled WGS sequence"/>
</dbReference>
<keyword evidence="5 6" id="KW-0408">Iron</keyword>
<dbReference type="SUPFAM" id="SSF48264">
    <property type="entry name" value="Cytochrome P450"/>
    <property type="match status" value="1"/>
</dbReference>
<evidence type="ECO:0000313" key="9">
    <source>
        <dbReference type="Proteomes" id="UP000228934"/>
    </source>
</evidence>
<dbReference type="AlphaFoldDB" id="A0A2G9SDQ3"/>
<comment type="similarity">
    <text evidence="2 7">Belongs to the cytochrome P450 family.</text>
</comment>
<dbReference type="InterPro" id="IPR050182">
    <property type="entry name" value="Cytochrome_P450_fam2"/>
</dbReference>
<dbReference type="EMBL" id="KV925050">
    <property type="protein sequence ID" value="PIO38300.1"/>
    <property type="molecule type" value="Genomic_DNA"/>
</dbReference>
<dbReference type="Gene3D" id="1.10.630.10">
    <property type="entry name" value="Cytochrome P450"/>
    <property type="match status" value="1"/>
</dbReference>